<keyword evidence="4" id="KW-1185">Reference proteome</keyword>
<keyword evidence="2" id="KW-1133">Transmembrane helix</keyword>
<evidence type="ECO:0000313" key="4">
    <source>
        <dbReference type="Proteomes" id="UP000319908"/>
    </source>
</evidence>
<feature type="transmembrane region" description="Helical" evidence="2">
    <location>
        <begin position="267"/>
        <end position="294"/>
    </location>
</feature>
<keyword evidence="2" id="KW-0812">Transmembrane</keyword>
<name>A0A5C6BSX5_9BACT</name>
<comment type="caution">
    <text evidence="3">The sequence shown here is derived from an EMBL/GenBank/DDBJ whole genome shotgun (WGS) entry which is preliminary data.</text>
</comment>
<feature type="compositionally biased region" description="Polar residues" evidence="1">
    <location>
        <begin position="123"/>
        <end position="142"/>
    </location>
</feature>
<feature type="region of interest" description="Disordered" evidence="1">
    <location>
        <begin position="123"/>
        <end position="149"/>
    </location>
</feature>
<dbReference type="RefSeq" id="WP_146407030.1">
    <property type="nucleotide sequence ID" value="NZ_SJPU01000002.1"/>
</dbReference>
<organism evidence="3 4">
    <name type="scientific">Allorhodopirellula heiligendammensis</name>
    <dbReference type="NCBI Taxonomy" id="2714739"/>
    <lineage>
        <taxon>Bacteria</taxon>
        <taxon>Pseudomonadati</taxon>
        <taxon>Planctomycetota</taxon>
        <taxon>Planctomycetia</taxon>
        <taxon>Pirellulales</taxon>
        <taxon>Pirellulaceae</taxon>
        <taxon>Allorhodopirellula</taxon>
    </lineage>
</organism>
<accession>A0A5C6BSX5</accession>
<dbReference type="OrthoDB" id="273873at2"/>
<sequence>MLTRSYLIDITLVGLASFTLLCVLGQTLEQGSSGPANRQAYAVTITQPNGKRTTYRVNETRQTADQLREDLVQQMSVRRTPDVAWMQWYRETAELYAADCTSQGQSVVARDSASETVFRTVSTGLQKSTGHQETDLQSSNGNPEAATPLTRWRDFWMDRQAKATSWLTEYEQQNLARRAAINASIQITPTRSWLPSPTMSAKAAMIATLVMLLGLVWRAIFPPRSFFLSRSSSGMLSASTNENAATGNTAAMCFRESWVRMRQPASVVLRGLAGWGIVLSSLVACISVVIHSLVS</sequence>
<evidence type="ECO:0000256" key="2">
    <source>
        <dbReference type="SAM" id="Phobius"/>
    </source>
</evidence>
<evidence type="ECO:0000313" key="3">
    <source>
        <dbReference type="EMBL" id="TWU15065.1"/>
    </source>
</evidence>
<keyword evidence="2" id="KW-0472">Membrane</keyword>
<proteinExistence type="predicted"/>
<dbReference type="Proteomes" id="UP000319908">
    <property type="component" value="Unassembled WGS sequence"/>
</dbReference>
<dbReference type="EMBL" id="SJPU01000002">
    <property type="protein sequence ID" value="TWU15065.1"/>
    <property type="molecule type" value="Genomic_DNA"/>
</dbReference>
<feature type="transmembrane region" description="Helical" evidence="2">
    <location>
        <begin position="203"/>
        <end position="221"/>
    </location>
</feature>
<protein>
    <submittedName>
        <fullName evidence="3">Uncharacterized protein</fullName>
    </submittedName>
</protein>
<gene>
    <name evidence="3" type="ORF">Poly21_22570</name>
</gene>
<evidence type="ECO:0000256" key="1">
    <source>
        <dbReference type="SAM" id="MobiDB-lite"/>
    </source>
</evidence>
<dbReference type="AlphaFoldDB" id="A0A5C6BSX5"/>
<reference evidence="3 4" key="1">
    <citation type="journal article" date="2020" name="Antonie Van Leeuwenhoek">
        <title>Rhodopirellula heiligendammensis sp. nov., Rhodopirellula pilleata sp. nov., and Rhodopirellula solitaria sp. nov. isolated from natural or artificial marine surfaces in Northern Germany and California, USA, and emended description of the genus Rhodopirellula.</title>
        <authorList>
            <person name="Kallscheuer N."/>
            <person name="Wiegand S."/>
            <person name="Jogler M."/>
            <person name="Boedeker C."/>
            <person name="Peeters S.H."/>
            <person name="Rast P."/>
            <person name="Heuer A."/>
            <person name="Jetten M.S.M."/>
            <person name="Rohde M."/>
            <person name="Jogler C."/>
        </authorList>
    </citation>
    <scope>NUCLEOTIDE SEQUENCE [LARGE SCALE GENOMIC DNA]</scope>
    <source>
        <strain evidence="3 4">Poly21</strain>
    </source>
</reference>